<dbReference type="EMBL" id="OV696688">
    <property type="protein sequence ID" value="CAH1258919.1"/>
    <property type="molecule type" value="Genomic_DNA"/>
</dbReference>
<evidence type="ECO:0000313" key="11">
    <source>
        <dbReference type="EMBL" id="CAH1258919.1"/>
    </source>
</evidence>
<evidence type="ECO:0000256" key="6">
    <source>
        <dbReference type="ARBA" id="ARBA00023034"/>
    </source>
</evidence>
<keyword evidence="9" id="KW-0119">Carbohydrate metabolism</keyword>
<dbReference type="GO" id="GO:0000139">
    <property type="term" value="C:Golgi membrane"/>
    <property type="evidence" value="ECO:0007669"/>
    <property type="project" value="UniProtKB-SubCell"/>
</dbReference>
<dbReference type="SUPFAM" id="SSF52540">
    <property type="entry name" value="P-loop containing nucleoside triphosphate hydrolases"/>
    <property type="match status" value="1"/>
</dbReference>
<dbReference type="EC" id="2.8.2.-" evidence="9"/>
<feature type="transmembrane region" description="Helical" evidence="9">
    <location>
        <begin position="7"/>
        <end position="26"/>
    </location>
</feature>
<evidence type="ECO:0000256" key="8">
    <source>
        <dbReference type="ARBA" id="ARBA00023180"/>
    </source>
</evidence>
<dbReference type="GO" id="GO:0016051">
    <property type="term" value="P:carbohydrate biosynthetic process"/>
    <property type="evidence" value="ECO:0007669"/>
    <property type="project" value="InterPro"/>
</dbReference>
<organism evidence="11 12">
    <name type="scientific">Branchiostoma lanceolatum</name>
    <name type="common">Common lancelet</name>
    <name type="synonym">Amphioxus lanceolatum</name>
    <dbReference type="NCBI Taxonomy" id="7740"/>
    <lineage>
        <taxon>Eukaryota</taxon>
        <taxon>Metazoa</taxon>
        <taxon>Chordata</taxon>
        <taxon>Cephalochordata</taxon>
        <taxon>Leptocardii</taxon>
        <taxon>Amphioxiformes</taxon>
        <taxon>Branchiostomatidae</taxon>
        <taxon>Branchiostoma</taxon>
    </lineage>
</organism>
<keyword evidence="12" id="KW-1185">Reference proteome</keyword>
<keyword evidence="5 9" id="KW-1133">Transmembrane helix</keyword>
<dbReference type="Proteomes" id="UP000838412">
    <property type="component" value="Chromosome 3"/>
</dbReference>
<comment type="subcellular location">
    <subcellularLocation>
        <location evidence="1 9">Golgi apparatus membrane</location>
        <topology evidence="1 9">Single-pass type II membrane protein</topology>
    </subcellularLocation>
</comment>
<gene>
    <name evidence="11" type="primary">CHST10</name>
    <name evidence="11" type="ORF">BLAG_LOCUS16333</name>
</gene>
<comment type="similarity">
    <text evidence="2 9">Belongs to the sulfotransferase 2 family.</text>
</comment>
<dbReference type="InterPro" id="IPR018011">
    <property type="entry name" value="Carb_sulfotrans_8-10"/>
</dbReference>
<keyword evidence="9" id="KW-0735">Signal-anchor</keyword>
<evidence type="ECO:0000313" key="12">
    <source>
        <dbReference type="Proteomes" id="UP000838412"/>
    </source>
</evidence>
<keyword evidence="6 9" id="KW-0333">Golgi apparatus</keyword>
<evidence type="ECO:0000256" key="10">
    <source>
        <dbReference type="SAM" id="MobiDB-lite"/>
    </source>
</evidence>
<accession>A0A8K0ERH3</accession>
<dbReference type="InterPro" id="IPR005331">
    <property type="entry name" value="Sulfotransferase"/>
</dbReference>
<evidence type="ECO:0000256" key="9">
    <source>
        <dbReference type="RuleBase" id="RU364020"/>
    </source>
</evidence>
<proteinExistence type="inferred from homology"/>
<dbReference type="InterPro" id="IPR027417">
    <property type="entry name" value="P-loop_NTPase"/>
</dbReference>
<evidence type="ECO:0000256" key="7">
    <source>
        <dbReference type="ARBA" id="ARBA00023136"/>
    </source>
</evidence>
<protein>
    <recommendedName>
        <fullName evidence="9">Carbohydrate sulfotransferase</fullName>
        <ecNumber evidence="9">2.8.2.-</ecNumber>
    </recommendedName>
</protein>
<dbReference type="OrthoDB" id="10054779at2759"/>
<dbReference type="AlphaFoldDB" id="A0A8K0ERH3"/>
<evidence type="ECO:0000256" key="5">
    <source>
        <dbReference type="ARBA" id="ARBA00022989"/>
    </source>
</evidence>
<dbReference type="PANTHER" id="PTHR12137:SF33">
    <property type="entry name" value="CARBOHYDRATE SULFOTRANSFERASE 14"/>
    <property type="match status" value="1"/>
</dbReference>
<sequence length="296" mass="34323">MASARDAIVIVSAAILLLLFTSPLLFDVKQPDMAVPAMKAKSQQPEGKTTQQRASDEESHSPYERRAGIHLIKDYCRKNINRSETPPRDILENLVVVDKYKVLYCRVYKGGSWSTLQLLYNLELGTNMSRNEVRRLATNTSQPLPVLAEFPEDEIRVRLNTYRKFLVARNPLERLASVWNSFFVGWPMYNWNERYQRMREAVCPPTSHNEVNYDFVVHMENYAEDLETFFRQVGVVGRDNLFPTKRARKGANVLVKAFKNVPIEDVQQMQERYKDDYASFGYSVQEDLKKIKQPSS</sequence>
<keyword evidence="3 9" id="KW-0808">Transferase</keyword>
<keyword evidence="7 9" id="KW-0472">Membrane</keyword>
<evidence type="ECO:0000256" key="4">
    <source>
        <dbReference type="ARBA" id="ARBA00022692"/>
    </source>
</evidence>
<keyword evidence="8 9" id="KW-0325">Glycoprotein</keyword>
<evidence type="ECO:0000256" key="1">
    <source>
        <dbReference type="ARBA" id="ARBA00004323"/>
    </source>
</evidence>
<keyword evidence="4 9" id="KW-0812">Transmembrane</keyword>
<feature type="compositionally biased region" description="Polar residues" evidence="10">
    <location>
        <begin position="41"/>
        <end position="53"/>
    </location>
</feature>
<name>A0A8K0ERH3_BRALA</name>
<dbReference type="Pfam" id="PF03567">
    <property type="entry name" value="Sulfotransfer_2"/>
    <property type="match status" value="2"/>
</dbReference>
<evidence type="ECO:0000256" key="2">
    <source>
        <dbReference type="ARBA" id="ARBA00006339"/>
    </source>
</evidence>
<reference evidence="11" key="1">
    <citation type="submission" date="2022-01" db="EMBL/GenBank/DDBJ databases">
        <authorList>
            <person name="Braso-Vives M."/>
        </authorList>
    </citation>
    <scope>NUCLEOTIDE SEQUENCE</scope>
</reference>
<feature type="region of interest" description="Disordered" evidence="10">
    <location>
        <begin position="37"/>
        <end position="62"/>
    </location>
</feature>
<dbReference type="PANTHER" id="PTHR12137">
    <property type="entry name" value="CARBOHYDRATE SULFOTRANSFERASE"/>
    <property type="match status" value="1"/>
</dbReference>
<evidence type="ECO:0000256" key="3">
    <source>
        <dbReference type="ARBA" id="ARBA00022679"/>
    </source>
</evidence>
<dbReference type="GO" id="GO:0008146">
    <property type="term" value="F:sulfotransferase activity"/>
    <property type="evidence" value="ECO:0007669"/>
    <property type="project" value="InterPro"/>
</dbReference>